<evidence type="ECO:0000256" key="5">
    <source>
        <dbReference type="ARBA" id="ARBA00037974"/>
    </source>
</evidence>
<comment type="cofactor">
    <cofactor evidence="1">
        <name>pyridoxal 5'-phosphate</name>
        <dbReference type="ChEBI" id="CHEBI:597326"/>
    </cofactor>
</comment>
<comment type="caution">
    <text evidence="7">The sequence shown here is derived from an EMBL/GenBank/DDBJ whole genome shotgun (WGS) entry which is preliminary data.</text>
</comment>
<keyword evidence="3" id="KW-0663">Pyridoxal phosphate</keyword>
<dbReference type="Proteomes" id="UP000290191">
    <property type="component" value="Unassembled WGS sequence"/>
</dbReference>
<evidence type="ECO:0000313" key="8">
    <source>
        <dbReference type="Proteomes" id="UP000290191"/>
    </source>
</evidence>
<dbReference type="InterPro" id="IPR027619">
    <property type="entry name" value="C-S_lyase_PatB-like"/>
</dbReference>
<dbReference type="PANTHER" id="PTHR43525">
    <property type="entry name" value="PROTEIN MALY"/>
    <property type="match status" value="1"/>
</dbReference>
<dbReference type="Pfam" id="PF00155">
    <property type="entry name" value="Aminotran_1_2"/>
    <property type="match status" value="1"/>
</dbReference>
<dbReference type="EMBL" id="PDKO01000003">
    <property type="protein sequence ID" value="RXJ63509.1"/>
    <property type="molecule type" value="Genomic_DNA"/>
</dbReference>
<reference evidence="7 8" key="1">
    <citation type="submission" date="2017-10" db="EMBL/GenBank/DDBJ databases">
        <title>Genomics of the genus Arcobacter.</title>
        <authorList>
            <person name="Perez-Cataluna A."/>
            <person name="Figueras M.J."/>
        </authorList>
    </citation>
    <scope>NUCLEOTIDE SEQUENCE [LARGE SCALE GENOMIC DNA]</scope>
    <source>
        <strain evidence="7 8">DSM 24636</strain>
    </source>
</reference>
<keyword evidence="8" id="KW-1185">Reference proteome</keyword>
<dbReference type="InterPro" id="IPR015421">
    <property type="entry name" value="PyrdxlP-dep_Trfase_major"/>
</dbReference>
<organism evidence="7 8">
    <name type="scientific">Halarcobacter anaerophilus</name>
    <dbReference type="NCBI Taxonomy" id="877500"/>
    <lineage>
        <taxon>Bacteria</taxon>
        <taxon>Pseudomonadati</taxon>
        <taxon>Campylobacterota</taxon>
        <taxon>Epsilonproteobacteria</taxon>
        <taxon>Campylobacterales</taxon>
        <taxon>Arcobacteraceae</taxon>
        <taxon>Halarcobacter</taxon>
    </lineage>
</organism>
<dbReference type="NCBIfam" id="TIGR04350">
    <property type="entry name" value="C_S_lyase_PatB"/>
    <property type="match status" value="1"/>
</dbReference>
<dbReference type="SUPFAM" id="SSF53383">
    <property type="entry name" value="PLP-dependent transferases"/>
    <property type="match status" value="1"/>
</dbReference>
<dbReference type="InterPro" id="IPR051798">
    <property type="entry name" value="Class-II_PLP-Dep_Aminotrans"/>
</dbReference>
<evidence type="ECO:0000259" key="6">
    <source>
        <dbReference type="Pfam" id="PF00155"/>
    </source>
</evidence>
<evidence type="ECO:0000256" key="3">
    <source>
        <dbReference type="ARBA" id="ARBA00022898"/>
    </source>
</evidence>
<dbReference type="RefSeq" id="WP_129081571.1">
    <property type="nucleotide sequence ID" value="NZ_CP041070.1"/>
</dbReference>
<accession>A0A4Q0Y481</accession>
<dbReference type="EC" id="4.4.1.13" evidence="2"/>
<protein>
    <recommendedName>
        <fullName evidence="2">cysteine-S-conjugate beta-lyase</fullName>
        <ecNumber evidence="2">4.4.1.13</ecNumber>
    </recommendedName>
</protein>
<dbReference type="InterPro" id="IPR004839">
    <property type="entry name" value="Aminotransferase_I/II_large"/>
</dbReference>
<comment type="similarity">
    <text evidence="5">Belongs to the class-II pyridoxal-phosphate-dependent aminotransferase family. MalY/PatB cystathionine beta-lyase subfamily.</text>
</comment>
<sequence length="379" mass="44381">MLKQSFNREKTNSTKYRNSKGITPLCVADMDFLTSSSLTNKMIKRLKKSTLGYSYVDCNFYSSIQEWMKQNHNWKIQREYILFSQSVLSSLNSTIQILTEINDDILILSPEYHAFYYLIERNQRNVLEYSLEEDKGEYHIDFKKLKNSLTKKTKALLFSSPHNPIGKVWTYEELEKLGKFCLQNNILIFSDEIHSDLVYSQNKHIPIASISSEISNICLTFNSPSKSFNLVGFVLSYIISTNEILLSKVNKQLTLNLYNKVNAINDFMLIEAYKEKKWLQDLKSYLYKNIVITDKLLKKYNSKITFKIPESTYLIWLDFREISLNNTIIEEKLINNCKVRLLNGNDFSSKEGNGFFRMNIALPRKKLIKVLKQIAIEFK</sequence>
<dbReference type="InterPro" id="IPR015424">
    <property type="entry name" value="PyrdxlP-dep_Trfase"/>
</dbReference>
<evidence type="ECO:0000256" key="1">
    <source>
        <dbReference type="ARBA" id="ARBA00001933"/>
    </source>
</evidence>
<evidence type="ECO:0000313" key="7">
    <source>
        <dbReference type="EMBL" id="RXJ63509.1"/>
    </source>
</evidence>
<evidence type="ECO:0000256" key="4">
    <source>
        <dbReference type="ARBA" id="ARBA00023239"/>
    </source>
</evidence>
<dbReference type="AlphaFoldDB" id="A0A4Q0Y481"/>
<feature type="domain" description="Aminotransferase class I/classII large" evidence="6">
    <location>
        <begin position="22"/>
        <end position="373"/>
    </location>
</feature>
<dbReference type="CDD" id="cd00609">
    <property type="entry name" value="AAT_like"/>
    <property type="match status" value="1"/>
</dbReference>
<dbReference type="InterPro" id="IPR015422">
    <property type="entry name" value="PyrdxlP-dep_Trfase_small"/>
</dbReference>
<dbReference type="Gene3D" id="3.40.640.10">
    <property type="entry name" value="Type I PLP-dependent aspartate aminotransferase-like (Major domain)"/>
    <property type="match status" value="1"/>
</dbReference>
<dbReference type="Gene3D" id="3.90.1150.10">
    <property type="entry name" value="Aspartate Aminotransferase, domain 1"/>
    <property type="match status" value="1"/>
</dbReference>
<proteinExistence type="inferred from homology"/>
<keyword evidence="4" id="KW-0456">Lyase</keyword>
<dbReference type="PANTHER" id="PTHR43525:SF1">
    <property type="entry name" value="PROTEIN MALY"/>
    <property type="match status" value="1"/>
</dbReference>
<evidence type="ECO:0000256" key="2">
    <source>
        <dbReference type="ARBA" id="ARBA00012224"/>
    </source>
</evidence>
<dbReference type="GO" id="GO:0030170">
    <property type="term" value="F:pyridoxal phosphate binding"/>
    <property type="evidence" value="ECO:0007669"/>
    <property type="project" value="InterPro"/>
</dbReference>
<name>A0A4Q0Y481_9BACT</name>
<gene>
    <name evidence="7" type="ORF">CRV06_04785</name>
</gene>
<dbReference type="OrthoDB" id="9803354at2"/>
<dbReference type="GO" id="GO:0047804">
    <property type="term" value="F:cysteine-S-conjugate beta-lyase activity"/>
    <property type="evidence" value="ECO:0007669"/>
    <property type="project" value="UniProtKB-EC"/>
</dbReference>